<proteinExistence type="predicted"/>
<name>A0A2S6IV66_9ACTN</name>
<protein>
    <submittedName>
        <fullName evidence="1">Uncharacterized protein</fullName>
    </submittedName>
</protein>
<dbReference type="EMBL" id="PTJD01000002">
    <property type="protein sequence ID" value="PPK98126.1"/>
    <property type="molecule type" value="Genomic_DNA"/>
</dbReference>
<dbReference type="AlphaFoldDB" id="A0A2S6IV66"/>
<organism evidence="1 2">
    <name type="scientific">Kineococcus xinjiangensis</name>
    <dbReference type="NCBI Taxonomy" id="512762"/>
    <lineage>
        <taxon>Bacteria</taxon>
        <taxon>Bacillati</taxon>
        <taxon>Actinomycetota</taxon>
        <taxon>Actinomycetes</taxon>
        <taxon>Kineosporiales</taxon>
        <taxon>Kineosporiaceae</taxon>
        <taxon>Kineococcus</taxon>
    </lineage>
</organism>
<accession>A0A2S6IV66</accession>
<comment type="caution">
    <text evidence="1">The sequence shown here is derived from an EMBL/GenBank/DDBJ whole genome shotgun (WGS) entry which is preliminary data.</text>
</comment>
<gene>
    <name evidence="1" type="ORF">CLV92_102279</name>
</gene>
<sequence length="234" mass="22823">MSPASGSGPSPASEPGPALRDARARRLLLTAGEVDALAAAAPAVRPLLQAVDVPLAEPASGGTPLLPAVATTLAVLLDPEVLLLATSAVAAPGPVARPGAALLAVAAGRAAVLRRRPGGAGRPGVELSAATAGALLPELLRVLAAADLPAGAEAGDVVWDVRGWGPAGVAPVHDLLLRDGAGWARAVPAPDGGAASWRAVTARELARGWAGWLASALAAPRAHRDGTGAGAGTP</sequence>
<evidence type="ECO:0000313" key="2">
    <source>
        <dbReference type="Proteomes" id="UP000239485"/>
    </source>
</evidence>
<reference evidence="1 2" key="1">
    <citation type="submission" date="2018-02" db="EMBL/GenBank/DDBJ databases">
        <title>Genomic Encyclopedia of Archaeal and Bacterial Type Strains, Phase II (KMG-II): from individual species to whole genera.</title>
        <authorList>
            <person name="Goeker M."/>
        </authorList>
    </citation>
    <scope>NUCLEOTIDE SEQUENCE [LARGE SCALE GENOMIC DNA]</scope>
    <source>
        <strain evidence="1 2">DSM 22857</strain>
    </source>
</reference>
<evidence type="ECO:0000313" key="1">
    <source>
        <dbReference type="EMBL" id="PPK98126.1"/>
    </source>
</evidence>
<keyword evidence="2" id="KW-1185">Reference proteome</keyword>
<dbReference type="RefSeq" id="WP_104431549.1">
    <property type="nucleotide sequence ID" value="NZ_PTJD01000002.1"/>
</dbReference>
<dbReference type="Proteomes" id="UP000239485">
    <property type="component" value="Unassembled WGS sequence"/>
</dbReference>